<dbReference type="EMBL" id="JH793740">
    <property type="protein sequence ID" value="ELQ35758.1"/>
    <property type="molecule type" value="Genomic_DNA"/>
</dbReference>
<name>A0AA97NSZ1_PYRO3</name>
<gene>
    <name evidence="2" type="ORF">OOU_Y34scaffold00691g11</name>
</gene>
<dbReference type="AlphaFoldDB" id="A0AA97NSZ1"/>
<organism evidence="2">
    <name type="scientific">Pyricularia oryzae (strain Y34)</name>
    <name type="common">Rice blast fungus</name>
    <name type="synonym">Magnaporthe oryzae</name>
    <dbReference type="NCBI Taxonomy" id="1143189"/>
    <lineage>
        <taxon>Eukaryota</taxon>
        <taxon>Fungi</taxon>
        <taxon>Dikarya</taxon>
        <taxon>Ascomycota</taxon>
        <taxon>Pezizomycotina</taxon>
        <taxon>Sordariomycetes</taxon>
        <taxon>Sordariomycetidae</taxon>
        <taxon>Magnaporthales</taxon>
        <taxon>Pyriculariaceae</taxon>
        <taxon>Pyricularia</taxon>
    </lineage>
</organism>
<sequence length="70" mass="7351">MYSFKAFLLLSVLGLAQLAAASPVPNGDADPLPTCAVFTQGDGTNPNNLCTICNSNCVRNPQRQPGCCHN</sequence>
<evidence type="ECO:0000256" key="1">
    <source>
        <dbReference type="SAM" id="SignalP"/>
    </source>
</evidence>
<dbReference type="Proteomes" id="UP000011086">
    <property type="component" value="Unassembled WGS sequence"/>
</dbReference>
<feature type="chain" id="PRO_5041693167" evidence="1">
    <location>
        <begin position="22"/>
        <end position="70"/>
    </location>
</feature>
<proteinExistence type="predicted"/>
<protein>
    <submittedName>
        <fullName evidence="2">Uncharacterized protein</fullName>
    </submittedName>
</protein>
<feature type="signal peptide" evidence="1">
    <location>
        <begin position="1"/>
        <end position="21"/>
    </location>
</feature>
<keyword evidence="1" id="KW-0732">Signal</keyword>
<reference evidence="2" key="1">
    <citation type="journal article" date="2012" name="PLoS Genet.">
        <title>Comparative analysis of the genomes of two field isolates of the rice blast fungus Magnaporthe oryzae.</title>
        <authorList>
            <person name="Xue M."/>
            <person name="Yang J."/>
            <person name="Li Z."/>
            <person name="Hu S."/>
            <person name="Yao N."/>
            <person name="Dean R.A."/>
            <person name="Zhao W."/>
            <person name="Shen M."/>
            <person name="Zhang H."/>
            <person name="Li C."/>
            <person name="Liu L."/>
            <person name="Cao L."/>
            <person name="Xu X."/>
            <person name="Xing Y."/>
            <person name="Hsiang T."/>
            <person name="Zhang Z."/>
            <person name="Xu J.R."/>
            <person name="Peng Y.L."/>
        </authorList>
    </citation>
    <scope>NUCLEOTIDE SEQUENCE</scope>
    <source>
        <strain evidence="2">Y34</strain>
    </source>
</reference>
<evidence type="ECO:0000313" key="2">
    <source>
        <dbReference type="EMBL" id="ELQ35758.1"/>
    </source>
</evidence>
<accession>A0AA97NSZ1</accession>